<evidence type="ECO:0000313" key="2">
    <source>
        <dbReference type="Proteomes" id="UP000789759"/>
    </source>
</evidence>
<keyword evidence="2" id="KW-1185">Reference proteome</keyword>
<accession>A0A9N9PF76</accession>
<feature type="non-terminal residue" evidence="1">
    <location>
        <position position="52"/>
    </location>
</feature>
<organism evidence="1 2">
    <name type="scientific">Cetraspora pellucida</name>
    <dbReference type="NCBI Taxonomy" id="1433469"/>
    <lineage>
        <taxon>Eukaryota</taxon>
        <taxon>Fungi</taxon>
        <taxon>Fungi incertae sedis</taxon>
        <taxon>Mucoromycota</taxon>
        <taxon>Glomeromycotina</taxon>
        <taxon>Glomeromycetes</taxon>
        <taxon>Diversisporales</taxon>
        <taxon>Gigasporaceae</taxon>
        <taxon>Cetraspora</taxon>
    </lineage>
</organism>
<dbReference type="AlphaFoldDB" id="A0A9N9PF76"/>
<dbReference type="Proteomes" id="UP000789759">
    <property type="component" value="Unassembled WGS sequence"/>
</dbReference>
<sequence>MFEESGFEVYESHEFFIEYRKTEQQKNTENRRTAMAELTKRVHDKYWYVEET</sequence>
<proteinExistence type="predicted"/>
<comment type="caution">
    <text evidence="1">The sequence shown here is derived from an EMBL/GenBank/DDBJ whole genome shotgun (WGS) entry which is preliminary data.</text>
</comment>
<dbReference type="EMBL" id="CAJVQA010042029">
    <property type="protein sequence ID" value="CAG8814475.1"/>
    <property type="molecule type" value="Genomic_DNA"/>
</dbReference>
<dbReference type="OrthoDB" id="2429894at2759"/>
<reference evidence="1" key="1">
    <citation type="submission" date="2021-06" db="EMBL/GenBank/DDBJ databases">
        <authorList>
            <person name="Kallberg Y."/>
            <person name="Tangrot J."/>
            <person name="Rosling A."/>
        </authorList>
    </citation>
    <scope>NUCLEOTIDE SEQUENCE</scope>
    <source>
        <strain evidence="1">FL966</strain>
    </source>
</reference>
<gene>
    <name evidence="1" type="ORF">CPELLU_LOCUS19025</name>
</gene>
<name>A0A9N9PF76_9GLOM</name>
<evidence type="ECO:0000313" key="1">
    <source>
        <dbReference type="EMBL" id="CAG8814475.1"/>
    </source>
</evidence>
<protein>
    <submittedName>
        <fullName evidence="1">19567_t:CDS:1</fullName>
    </submittedName>
</protein>